<dbReference type="Proteomes" id="UP000050342">
    <property type="component" value="Unassembled WGS sequence"/>
</dbReference>
<name>A0A0N8VSQ0_9PSED</name>
<comment type="caution">
    <text evidence="1">The sequence shown here is derived from an EMBL/GenBank/DDBJ whole genome shotgun (WGS) entry which is preliminary data.</text>
</comment>
<accession>A0A0N8VSQ0</accession>
<evidence type="ECO:0000313" key="1">
    <source>
        <dbReference type="EMBL" id="KQB53940.1"/>
    </source>
</evidence>
<dbReference type="RefSeq" id="WP_055102600.1">
    <property type="nucleotide sequence ID" value="NZ_LLWH01000131.1"/>
</dbReference>
<gene>
    <name evidence="1" type="ORF">AQS70_22775</name>
</gene>
<dbReference type="AlphaFoldDB" id="A0A0N8VSQ0"/>
<reference evidence="1 2" key="1">
    <citation type="submission" date="2015-10" db="EMBL/GenBank/DDBJ databases">
        <title>Pseudomonas helleri sp. nov. and Pseudomonas weihenstephanensis sp. nov., isolated from raw cows milk.</title>
        <authorList>
            <person name="Von Neubeck M."/>
            <person name="Huptas C."/>
            <person name="Wenning M."/>
            <person name="Scherer S."/>
        </authorList>
    </citation>
    <scope>NUCLEOTIDE SEQUENCE [LARGE SCALE GENOMIC DNA]</scope>
    <source>
        <strain evidence="1 2">BSTT44</strain>
    </source>
</reference>
<organism evidence="1 2">
    <name type="scientific">Pseudomonas endophytica</name>
    <dbReference type="NCBI Taxonomy" id="1563157"/>
    <lineage>
        <taxon>Bacteria</taxon>
        <taxon>Pseudomonadati</taxon>
        <taxon>Pseudomonadota</taxon>
        <taxon>Gammaproteobacteria</taxon>
        <taxon>Pseudomonadales</taxon>
        <taxon>Pseudomonadaceae</taxon>
        <taxon>Pseudomonas</taxon>
    </lineage>
</organism>
<proteinExistence type="predicted"/>
<evidence type="ECO:0000313" key="2">
    <source>
        <dbReference type="Proteomes" id="UP000050342"/>
    </source>
</evidence>
<dbReference type="EMBL" id="LLWH01000131">
    <property type="protein sequence ID" value="KQB53940.1"/>
    <property type="molecule type" value="Genomic_DNA"/>
</dbReference>
<keyword evidence="2" id="KW-1185">Reference proteome</keyword>
<sequence>MAADAFFAQAPEAVVAVTFVFEHLHAVVFDVAAQHASLHQVGGGVVVEGFAVLAGCLRGVLVVLADALGGVVAVMLAEGVAFAVAVVRLETSDDGLLG</sequence>
<protein>
    <submittedName>
        <fullName evidence="1">Uncharacterized protein</fullName>
    </submittedName>
</protein>